<dbReference type="CDD" id="cd11541">
    <property type="entry name" value="NTP-PPase_u4"/>
    <property type="match status" value="1"/>
</dbReference>
<dbReference type="InterPro" id="IPR004518">
    <property type="entry name" value="MazG-like_dom"/>
</dbReference>
<comment type="caution">
    <text evidence="2">The sequence shown here is derived from an EMBL/GenBank/DDBJ whole genome shotgun (WGS) entry which is preliminary data.</text>
</comment>
<evidence type="ECO:0000313" key="2">
    <source>
        <dbReference type="EMBL" id="OGZ34784.1"/>
    </source>
</evidence>
<name>A0A1G2F9N0_9BACT</name>
<accession>A0A1G2F9N0</accession>
<dbReference type="PIRSF" id="PIRSF006639">
    <property type="entry name" value="UCP006639_pph"/>
    <property type="match status" value="1"/>
</dbReference>
<dbReference type="Proteomes" id="UP000177725">
    <property type="component" value="Unassembled WGS sequence"/>
</dbReference>
<sequence>MTPSEYIKNVLRTEPKKYFFGTTNNITPRIEHAVFGIVTESGELMSQIKRAKIYGTKIDKINLIEELGDCMWYYGLLCDELGISFEEVWEKNIAKLQARFPEKYKKSDALKRNLKKERKILEK</sequence>
<gene>
    <name evidence="2" type="ORF">A2174_02855</name>
</gene>
<proteinExistence type="predicted"/>
<dbReference type="Gene3D" id="1.10.287.1080">
    <property type="entry name" value="MazG-like"/>
    <property type="match status" value="1"/>
</dbReference>
<dbReference type="AlphaFoldDB" id="A0A1G2F9N0"/>
<reference evidence="2 3" key="1">
    <citation type="journal article" date="2016" name="Nat. Commun.">
        <title>Thousands of microbial genomes shed light on interconnected biogeochemical processes in an aquifer system.</title>
        <authorList>
            <person name="Anantharaman K."/>
            <person name="Brown C.T."/>
            <person name="Hug L.A."/>
            <person name="Sharon I."/>
            <person name="Castelle C.J."/>
            <person name="Probst A.J."/>
            <person name="Thomas B.C."/>
            <person name="Singh A."/>
            <person name="Wilkins M.J."/>
            <person name="Karaoz U."/>
            <person name="Brodie E.L."/>
            <person name="Williams K.H."/>
            <person name="Hubbard S.S."/>
            <person name="Banfield J.F."/>
        </authorList>
    </citation>
    <scope>NUCLEOTIDE SEQUENCE [LARGE SCALE GENOMIC DNA]</scope>
</reference>
<evidence type="ECO:0000313" key="3">
    <source>
        <dbReference type="Proteomes" id="UP000177725"/>
    </source>
</evidence>
<feature type="domain" description="NTP pyrophosphohydrolase MazG-like" evidence="1">
    <location>
        <begin position="37"/>
        <end position="102"/>
    </location>
</feature>
<protein>
    <recommendedName>
        <fullName evidence="1">NTP pyrophosphohydrolase MazG-like domain-containing protein</fullName>
    </recommendedName>
</protein>
<evidence type="ECO:0000259" key="1">
    <source>
        <dbReference type="Pfam" id="PF03819"/>
    </source>
</evidence>
<dbReference type="SUPFAM" id="SSF101386">
    <property type="entry name" value="all-alpha NTP pyrophosphatases"/>
    <property type="match status" value="1"/>
</dbReference>
<dbReference type="EMBL" id="MHMV01000009">
    <property type="protein sequence ID" value="OGZ34784.1"/>
    <property type="molecule type" value="Genomic_DNA"/>
</dbReference>
<dbReference type="Pfam" id="PF03819">
    <property type="entry name" value="MazG"/>
    <property type="match status" value="1"/>
</dbReference>
<dbReference type="InterPro" id="IPR011379">
    <property type="entry name" value="MazG-related_GP37"/>
</dbReference>
<organism evidence="2 3">
    <name type="scientific">Candidatus Portnoybacteria bacterium RBG_13_41_18</name>
    <dbReference type="NCBI Taxonomy" id="1801991"/>
    <lineage>
        <taxon>Bacteria</taxon>
        <taxon>Candidatus Portnoyibacteriota</taxon>
    </lineage>
</organism>